<dbReference type="Pfam" id="PF03367">
    <property type="entry name" value="Zn_ribbon_ZPR1"/>
    <property type="match status" value="1"/>
</dbReference>
<dbReference type="PANTHER" id="PTHR10876">
    <property type="entry name" value="ZINC FINGER PROTEIN ZPR1"/>
    <property type="match status" value="1"/>
</dbReference>
<dbReference type="Gene3D" id="2.60.120.1040">
    <property type="entry name" value="ZPR1, A/B domain"/>
    <property type="match status" value="1"/>
</dbReference>
<keyword evidence="3" id="KW-0863">Zinc-finger</keyword>
<reference evidence="6" key="1">
    <citation type="submission" date="2019-03" db="EMBL/GenBank/DDBJ databases">
        <authorList>
            <person name="Mank J."/>
            <person name="Almeida P."/>
        </authorList>
    </citation>
    <scope>NUCLEOTIDE SEQUENCE</scope>
    <source>
        <strain evidence="6">78183</strain>
    </source>
</reference>
<gene>
    <name evidence="6" type="ORF">SVIM_LOCUS347495</name>
</gene>
<evidence type="ECO:0000313" key="6">
    <source>
        <dbReference type="EMBL" id="VFU51403.1"/>
    </source>
</evidence>
<accession>A0A6N2MCE4</accession>
<keyword evidence="2" id="KW-0479">Metal-binding</keyword>
<dbReference type="InterPro" id="IPR004457">
    <property type="entry name" value="Znf_ZPR1"/>
</dbReference>
<feature type="domain" description="Zinc finger ZPR1-type" evidence="5">
    <location>
        <begin position="5"/>
        <end position="125"/>
    </location>
</feature>
<dbReference type="GO" id="GO:0008270">
    <property type="term" value="F:zinc ion binding"/>
    <property type="evidence" value="ECO:0007669"/>
    <property type="project" value="UniProtKB-KW"/>
</dbReference>
<keyword evidence="4" id="KW-0862">Zinc</keyword>
<comment type="similarity">
    <text evidence="1">Belongs to the ZPR1 family.</text>
</comment>
<evidence type="ECO:0000256" key="4">
    <source>
        <dbReference type="ARBA" id="ARBA00022833"/>
    </source>
</evidence>
<protein>
    <recommendedName>
        <fullName evidence="5">Zinc finger ZPR1-type domain-containing protein</fullName>
    </recommendedName>
</protein>
<dbReference type="SMART" id="SM00709">
    <property type="entry name" value="Zpr1"/>
    <property type="match status" value="1"/>
</dbReference>
<dbReference type="AlphaFoldDB" id="A0A6N2MCE4"/>
<dbReference type="FunFam" id="2.20.25.420:FF:000002">
    <property type="entry name" value="Zinc finger protein ZPR1"/>
    <property type="match status" value="1"/>
</dbReference>
<proteinExistence type="inferred from homology"/>
<dbReference type="Gene3D" id="2.20.25.420">
    <property type="entry name" value="ZPR1, zinc finger domain"/>
    <property type="match status" value="1"/>
</dbReference>
<sequence length="135" mass="14878">MTFPTTCGSCSSSCETRMFVTNIPYFQEVIVMASTCDACGYRNSELKPGGRIPEKGKAITLCVKNANDLSRDVIKSDTAGVKVQSLTWSWVVGLWVRKLLKVSSQKLVKVLREFMDLLLEIALKSPKKASGKALK</sequence>
<dbReference type="PANTHER" id="PTHR10876:SF0">
    <property type="entry name" value="ZINC FINGER PROTEIN ZPR1"/>
    <property type="match status" value="1"/>
</dbReference>
<evidence type="ECO:0000259" key="5">
    <source>
        <dbReference type="SMART" id="SM00709"/>
    </source>
</evidence>
<evidence type="ECO:0000256" key="2">
    <source>
        <dbReference type="ARBA" id="ARBA00022723"/>
    </source>
</evidence>
<dbReference type="InterPro" id="IPR040141">
    <property type="entry name" value="ZPR1"/>
</dbReference>
<dbReference type="InterPro" id="IPR042451">
    <property type="entry name" value="ZPR1_A/B_dom"/>
</dbReference>
<dbReference type="InterPro" id="IPR042452">
    <property type="entry name" value="ZPR1_Znf1/2"/>
</dbReference>
<evidence type="ECO:0000256" key="3">
    <source>
        <dbReference type="ARBA" id="ARBA00022771"/>
    </source>
</evidence>
<evidence type="ECO:0000256" key="1">
    <source>
        <dbReference type="ARBA" id="ARBA00008354"/>
    </source>
</evidence>
<organism evidence="6">
    <name type="scientific">Salix viminalis</name>
    <name type="common">Common osier</name>
    <name type="synonym">Basket willow</name>
    <dbReference type="NCBI Taxonomy" id="40686"/>
    <lineage>
        <taxon>Eukaryota</taxon>
        <taxon>Viridiplantae</taxon>
        <taxon>Streptophyta</taxon>
        <taxon>Embryophyta</taxon>
        <taxon>Tracheophyta</taxon>
        <taxon>Spermatophyta</taxon>
        <taxon>Magnoliopsida</taxon>
        <taxon>eudicotyledons</taxon>
        <taxon>Gunneridae</taxon>
        <taxon>Pentapetalae</taxon>
        <taxon>rosids</taxon>
        <taxon>fabids</taxon>
        <taxon>Malpighiales</taxon>
        <taxon>Salicaceae</taxon>
        <taxon>Saliceae</taxon>
        <taxon>Salix</taxon>
    </lineage>
</organism>
<name>A0A6N2MCE4_SALVM</name>
<dbReference type="EMBL" id="CAADRP010001760">
    <property type="protein sequence ID" value="VFU51403.1"/>
    <property type="molecule type" value="Genomic_DNA"/>
</dbReference>
<dbReference type="GO" id="GO:0005634">
    <property type="term" value="C:nucleus"/>
    <property type="evidence" value="ECO:0007669"/>
    <property type="project" value="TreeGrafter"/>
</dbReference>